<name>A0A2A4FJJ3_9BURK</name>
<evidence type="ECO:0000313" key="2">
    <source>
        <dbReference type="EMBL" id="PCE32808.1"/>
    </source>
</evidence>
<comment type="caution">
    <text evidence="2">The sequence shown here is derived from an EMBL/GenBank/DDBJ whole genome shotgun (WGS) entry which is preliminary data.</text>
</comment>
<feature type="region of interest" description="Disordered" evidence="1">
    <location>
        <begin position="1"/>
        <end position="39"/>
    </location>
</feature>
<dbReference type="RefSeq" id="WP_231716726.1">
    <property type="nucleotide sequence ID" value="NZ_CP020738.1"/>
</dbReference>
<dbReference type="EMBL" id="MTZU01000024">
    <property type="protein sequence ID" value="PCE32808.1"/>
    <property type="molecule type" value="Genomic_DNA"/>
</dbReference>
<dbReference type="AlphaFoldDB" id="A0A2A4FJJ3"/>
<dbReference type="Proteomes" id="UP000217994">
    <property type="component" value="Unassembled WGS sequence"/>
</dbReference>
<evidence type="ECO:0008006" key="4">
    <source>
        <dbReference type="Google" id="ProtNLM"/>
    </source>
</evidence>
<gene>
    <name evidence="2" type="ORF">BZL54_09150</name>
</gene>
<dbReference type="GeneID" id="69053094"/>
<reference evidence="2 3" key="1">
    <citation type="submission" date="2017-01" db="EMBL/GenBank/DDBJ databases">
        <title>Whole-Genome Shotgun Sequencing of Two beta-Proteobacterial Species in Search of the Bulgecin Biosynthetic Cluster.</title>
        <authorList>
            <person name="Horsman M.E."/>
            <person name="Marous D.R."/>
            <person name="Li R."/>
            <person name="Oliver R.A."/>
            <person name="Byun B."/>
            <person name="Emrich S.J."/>
            <person name="Boggess B."/>
            <person name="Townsend C.A."/>
            <person name="Mobashery S."/>
        </authorList>
    </citation>
    <scope>NUCLEOTIDE SEQUENCE [LARGE SCALE GENOMIC DNA]</scope>
    <source>
        <strain evidence="2 3">ATCC 31433</strain>
    </source>
</reference>
<organism evidence="2 3">
    <name type="scientific">Burkholderia ubonensis subsp. mesacidophila</name>
    <dbReference type="NCBI Taxonomy" id="265293"/>
    <lineage>
        <taxon>Bacteria</taxon>
        <taxon>Pseudomonadati</taxon>
        <taxon>Pseudomonadota</taxon>
        <taxon>Betaproteobacteria</taxon>
        <taxon>Burkholderiales</taxon>
        <taxon>Burkholderiaceae</taxon>
        <taxon>Burkholderia</taxon>
        <taxon>Burkholderia cepacia complex</taxon>
    </lineage>
</organism>
<evidence type="ECO:0000256" key="1">
    <source>
        <dbReference type="SAM" id="MobiDB-lite"/>
    </source>
</evidence>
<proteinExistence type="predicted"/>
<evidence type="ECO:0000313" key="3">
    <source>
        <dbReference type="Proteomes" id="UP000217994"/>
    </source>
</evidence>
<sequence length="167" mass="18335">MGPIDSNVTPGAGVEPSTASNRVGKRIESPSPPPGVHFESSHRKVWDYLCMALRDEGVPHKTAGVVLAIVCIDFVRWVKAELQLRDFEKLNNGSFMVTTPNGHVQPHQLYYAAKALKDGLLKCLPEACLTLPSMLIAKSKMEPDDPQDDLFDQILEHAQSHPSVSHA</sequence>
<protein>
    <recommendedName>
        <fullName evidence="4">P27 family phage terminase small subunit</fullName>
    </recommendedName>
</protein>
<accession>A0A2A4FJJ3</accession>